<feature type="signal peptide" evidence="1">
    <location>
        <begin position="1"/>
        <end position="19"/>
    </location>
</feature>
<organism evidence="3 4">
    <name type="scientific">Mesorhabditis spiculigera</name>
    <dbReference type="NCBI Taxonomy" id="96644"/>
    <lineage>
        <taxon>Eukaryota</taxon>
        <taxon>Metazoa</taxon>
        <taxon>Ecdysozoa</taxon>
        <taxon>Nematoda</taxon>
        <taxon>Chromadorea</taxon>
        <taxon>Rhabditida</taxon>
        <taxon>Rhabditina</taxon>
        <taxon>Rhabditomorpha</taxon>
        <taxon>Rhabditoidea</taxon>
        <taxon>Rhabditidae</taxon>
        <taxon>Mesorhabditinae</taxon>
        <taxon>Mesorhabditis</taxon>
    </lineage>
</organism>
<feature type="domain" description="SCP" evidence="2">
    <location>
        <begin position="25"/>
        <end position="173"/>
    </location>
</feature>
<dbReference type="InterPro" id="IPR014044">
    <property type="entry name" value="CAP_dom"/>
</dbReference>
<dbReference type="PRINTS" id="PR00838">
    <property type="entry name" value="V5ALLERGEN"/>
</dbReference>
<keyword evidence="4" id="KW-1185">Reference proteome</keyword>
<dbReference type="InterPro" id="IPR035940">
    <property type="entry name" value="CAP_sf"/>
</dbReference>
<dbReference type="InterPro" id="IPR018244">
    <property type="entry name" value="Allrgn_V5/Tpx1_CS"/>
</dbReference>
<proteinExistence type="predicted"/>
<dbReference type="CDD" id="cd05380">
    <property type="entry name" value="CAP_euk"/>
    <property type="match status" value="1"/>
</dbReference>
<dbReference type="Gene3D" id="3.40.33.10">
    <property type="entry name" value="CAP"/>
    <property type="match status" value="1"/>
</dbReference>
<dbReference type="PANTHER" id="PTHR10334">
    <property type="entry name" value="CYSTEINE-RICH SECRETORY PROTEIN-RELATED"/>
    <property type="match status" value="1"/>
</dbReference>
<dbReference type="InterPro" id="IPR001283">
    <property type="entry name" value="CRISP-related"/>
</dbReference>
<dbReference type="Pfam" id="PF00188">
    <property type="entry name" value="CAP"/>
    <property type="match status" value="1"/>
</dbReference>
<evidence type="ECO:0000313" key="3">
    <source>
        <dbReference type="EMBL" id="CAJ0573985.1"/>
    </source>
</evidence>
<dbReference type="GO" id="GO:0005576">
    <property type="term" value="C:extracellular region"/>
    <property type="evidence" value="ECO:0007669"/>
    <property type="project" value="InterPro"/>
</dbReference>
<dbReference type="EMBL" id="CATQJA010002625">
    <property type="protein sequence ID" value="CAJ0573985.1"/>
    <property type="molecule type" value="Genomic_DNA"/>
</dbReference>
<dbReference type="PRINTS" id="PR00837">
    <property type="entry name" value="V5TPXLIKE"/>
</dbReference>
<sequence>MHRVLLCFGLVALLGVASAILFPAAQQKQILQVHNGLRSNLSRGIYKSKDGTTFAQATNMRTMVWNNTIAKISSAYASKCPGLKHSGTAGLGENIYIIWGGKVDGLGAAASNMWADEFKTNGPKGYVFSSATGHATQMAWANTTAVGCGYNYCSADKSYFVVCNYWPQGNYVGQKAYDQGTTCSKCPTKTKCVKATGLCA</sequence>
<keyword evidence="1" id="KW-0732">Signal</keyword>
<dbReference type="AlphaFoldDB" id="A0AA36CRI9"/>
<protein>
    <recommendedName>
        <fullName evidence="2">SCP domain-containing protein</fullName>
    </recommendedName>
</protein>
<evidence type="ECO:0000256" key="1">
    <source>
        <dbReference type="SAM" id="SignalP"/>
    </source>
</evidence>
<feature type="non-terminal residue" evidence="3">
    <location>
        <position position="200"/>
    </location>
</feature>
<evidence type="ECO:0000259" key="2">
    <source>
        <dbReference type="SMART" id="SM00198"/>
    </source>
</evidence>
<accession>A0AA36CRI9</accession>
<feature type="chain" id="PRO_5041261806" description="SCP domain-containing protein" evidence="1">
    <location>
        <begin position="20"/>
        <end position="200"/>
    </location>
</feature>
<gene>
    <name evidence="3" type="ORF">MSPICULIGERA_LOCUS12329</name>
</gene>
<evidence type="ECO:0000313" key="4">
    <source>
        <dbReference type="Proteomes" id="UP001177023"/>
    </source>
</evidence>
<dbReference type="SMART" id="SM00198">
    <property type="entry name" value="SCP"/>
    <property type="match status" value="1"/>
</dbReference>
<dbReference type="PROSITE" id="PS01010">
    <property type="entry name" value="CRISP_2"/>
    <property type="match status" value="1"/>
</dbReference>
<comment type="caution">
    <text evidence="3">The sequence shown here is derived from an EMBL/GenBank/DDBJ whole genome shotgun (WGS) entry which is preliminary data.</text>
</comment>
<dbReference type="SUPFAM" id="SSF55797">
    <property type="entry name" value="PR-1-like"/>
    <property type="match status" value="1"/>
</dbReference>
<name>A0AA36CRI9_9BILA</name>
<dbReference type="InterPro" id="IPR002413">
    <property type="entry name" value="V5_allergen-like"/>
</dbReference>
<dbReference type="Proteomes" id="UP001177023">
    <property type="component" value="Unassembled WGS sequence"/>
</dbReference>
<reference evidence="3" key="1">
    <citation type="submission" date="2023-06" db="EMBL/GenBank/DDBJ databases">
        <authorList>
            <person name="Delattre M."/>
        </authorList>
    </citation>
    <scope>NUCLEOTIDE SEQUENCE</scope>
    <source>
        <strain evidence="3">AF72</strain>
    </source>
</reference>